<gene>
    <name evidence="1" type="ORF">AFUS01_LOCUS14443</name>
</gene>
<comment type="caution">
    <text evidence="1">The sequence shown here is derived from an EMBL/GenBank/DDBJ whole genome shotgun (WGS) entry which is preliminary data.</text>
</comment>
<feature type="non-terminal residue" evidence="1">
    <location>
        <position position="1"/>
    </location>
</feature>
<keyword evidence="2" id="KW-1185">Reference proteome</keyword>
<name>A0A8J2JUF8_9HEXA</name>
<dbReference type="Proteomes" id="UP000708208">
    <property type="component" value="Unassembled WGS sequence"/>
</dbReference>
<organism evidence="1 2">
    <name type="scientific">Allacma fusca</name>
    <dbReference type="NCBI Taxonomy" id="39272"/>
    <lineage>
        <taxon>Eukaryota</taxon>
        <taxon>Metazoa</taxon>
        <taxon>Ecdysozoa</taxon>
        <taxon>Arthropoda</taxon>
        <taxon>Hexapoda</taxon>
        <taxon>Collembola</taxon>
        <taxon>Symphypleona</taxon>
        <taxon>Sminthuridae</taxon>
        <taxon>Allacma</taxon>
    </lineage>
</organism>
<protein>
    <submittedName>
        <fullName evidence="1">Uncharacterized protein</fullName>
    </submittedName>
</protein>
<dbReference type="EMBL" id="CAJVCH010122706">
    <property type="protein sequence ID" value="CAG7725488.1"/>
    <property type="molecule type" value="Genomic_DNA"/>
</dbReference>
<sequence length="25" mass="2960">VAFPVSWFNFLLFHDASDVGRRDYT</sequence>
<dbReference type="AlphaFoldDB" id="A0A8J2JUF8"/>
<proteinExistence type="predicted"/>
<accession>A0A8J2JUF8</accession>
<evidence type="ECO:0000313" key="1">
    <source>
        <dbReference type="EMBL" id="CAG7725488.1"/>
    </source>
</evidence>
<reference evidence="1" key="1">
    <citation type="submission" date="2021-06" db="EMBL/GenBank/DDBJ databases">
        <authorList>
            <person name="Hodson N. C."/>
            <person name="Mongue J. A."/>
            <person name="Jaron S. K."/>
        </authorList>
    </citation>
    <scope>NUCLEOTIDE SEQUENCE</scope>
</reference>
<evidence type="ECO:0000313" key="2">
    <source>
        <dbReference type="Proteomes" id="UP000708208"/>
    </source>
</evidence>